<dbReference type="Proteomes" id="UP000887576">
    <property type="component" value="Unplaced"/>
</dbReference>
<reference evidence="2" key="1">
    <citation type="submission" date="2022-11" db="UniProtKB">
        <authorList>
            <consortium name="WormBaseParasite"/>
        </authorList>
    </citation>
    <scope>IDENTIFICATION</scope>
</reference>
<accession>A0AC34RNL0</accession>
<organism evidence="1 2">
    <name type="scientific">Panagrolaimus sp. JU765</name>
    <dbReference type="NCBI Taxonomy" id="591449"/>
    <lineage>
        <taxon>Eukaryota</taxon>
        <taxon>Metazoa</taxon>
        <taxon>Ecdysozoa</taxon>
        <taxon>Nematoda</taxon>
        <taxon>Chromadorea</taxon>
        <taxon>Rhabditida</taxon>
        <taxon>Tylenchina</taxon>
        <taxon>Panagrolaimomorpha</taxon>
        <taxon>Panagrolaimoidea</taxon>
        <taxon>Panagrolaimidae</taxon>
        <taxon>Panagrolaimus</taxon>
    </lineage>
</organism>
<proteinExistence type="predicted"/>
<dbReference type="WBParaSite" id="JU765_v2.g8665.t1">
    <property type="protein sequence ID" value="JU765_v2.g8665.t1"/>
    <property type="gene ID" value="JU765_v2.g8665"/>
</dbReference>
<evidence type="ECO:0000313" key="2">
    <source>
        <dbReference type="WBParaSite" id="JU765_v2.g8665.t1"/>
    </source>
</evidence>
<protein>
    <submittedName>
        <fullName evidence="2">C-type lectin domain-containing protein</fullName>
    </submittedName>
</protein>
<name>A0AC34RNL0_9BILA</name>
<evidence type="ECO:0000313" key="1">
    <source>
        <dbReference type="Proteomes" id="UP000887576"/>
    </source>
</evidence>
<sequence>MLKFFILIIICVTQIECNNCPSGAVKSETNNVCYTFSTKAATFVQAQVSCSEQGGNLVDVDSQKTNMFLIANTAKRNWENFWIGGNATQIYNDDGVMKVWIWEGVRKLMDYNNWGPNEPVNKKGCAAVNATDGTWFVEDCGAEKNYVCSIPMKMDVCDDQWIYFSLTGFCYKVYYHSDWTAAESACLAQGAHLVSVHSKQENDFVQDISRCGINLYDWDKGTIVGLFSNGDISKWSWSDGTPFDYFYWAGPEPNNPGGENCGSIFTDPEDNSAAGYWNNVPCDAPLRNYICKKLPKKVKII</sequence>